<comment type="caution">
    <text evidence="2">The sequence shown here is derived from an EMBL/GenBank/DDBJ whole genome shotgun (WGS) entry which is preliminary data.</text>
</comment>
<proteinExistence type="predicted"/>
<evidence type="ECO:0000313" key="2">
    <source>
        <dbReference type="EMBL" id="GIM95706.1"/>
    </source>
</evidence>
<dbReference type="AlphaFoldDB" id="A0A919W8U6"/>
<evidence type="ECO:0000256" key="1">
    <source>
        <dbReference type="SAM" id="MobiDB-lite"/>
    </source>
</evidence>
<keyword evidence="3" id="KW-1185">Reference proteome</keyword>
<dbReference type="Proteomes" id="UP000677082">
    <property type="component" value="Unassembled WGS sequence"/>
</dbReference>
<feature type="region of interest" description="Disordered" evidence="1">
    <location>
        <begin position="116"/>
        <end position="160"/>
    </location>
</feature>
<reference evidence="2 3" key="1">
    <citation type="submission" date="2021-03" db="EMBL/GenBank/DDBJ databases">
        <title>Whole genome shotgun sequence of Actinoplanes toevensis NBRC 105298.</title>
        <authorList>
            <person name="Komaki H."/>
            <person name="Tamura T."/>
        </authorList>
    </citation>
    <scope>NUCLEOTIDE SEQUENCE [LARGE SCALE GENOMIC DNA]</scope>
    <source>
        <strain evidence="2 3">NBRC 105298</strain>
    </source>
</reference>
<evidence type="ECO:0000313" key="3">
    <source>
        <dbReference type="Proteomes" id="UP000677082"/>
    </source>
</evidence>
<organism evidence="2 3">
    <name type="scientific">Paractinoplanes toevensis</name>
    <dbReference type="NCBI Taxonomy" id="571911"/>
    <lineage>
        <taxon>Bacteria</taxon>
        <taxon>Bacillati</taxon>
        <taxon>Actinomycetota</taxon>
        <taxon>Actinomycetes</taxon>
        <taxon>Micromonosporales</taxon>
        <taxon>Micromonosporaceae</taxon>
        <taxon>Paractinoplanes</taxon>
    </lineage>
</organism>
<feature type="compositionally biased region" description="Basic residues" evidence="1">
    <location>
        <begin position="1"/>
        <end position="11"/>
    </location>
</feature>
<name>A0A919W8U6_9ACTN</name>
<sequence>MSSRHPTRPPHRAVADGPPRCQNPDRPGGPPDPHTGASSARQHPAEHPPSTPSGAQQMTKTLTRLAAIAAAAPGLTLTVATPALASADKSKGDAYASCIAVNGKALHVNSINSRVAATAATAPPAPPSADPHGRKAAVGDAARHHRPRAGPARKALPQPP</sequence>
<accession>A0A919W8U6</accession>
<protein>
    <submittedName>
        <fullName evidence="2">Uncharacterized protein</fullName>
    </submittedName>
</protein>
<gene>
    <name evidence="2" type="ORF">Ato02nite_074990</name>
</gene>
<dbReference type="EMBL" id="BOQN01000097">
    <property type="protein sequence ID" value="GIM95706.1"/>
    <property type="molecule type" value="Genomic_DNA"/>
</dbReference>
<feature type="region of interest" description="Disordered" evidence="1">
    <location>
        <begin position="1"/>
        <end position="61"/>
    </location>
</feature>